<proteinExistence type="predicted"/>
<dbReference type="EMBL" id="MNCJ02000317">
    <property type="protein sequence ID" value="KAF5819785.1"/>
    <property type="molecule type" value="Genomic_DNA"/>
</dbReference>
<dbReference type="Proteomes" id="UP000215914">
    <property type="component" value="Unassembled WGS sequence"/>
</dbReference>
<accession>A0A9K3P1D6</accession>
<gene>
    <name evidence="1" type="ORF">HanXRQr2_Chr02g0081521</name>
</gene>
<keyword evidence="2" id="KW-1185">Reference proteome</keyword>
<name>A0A9K3P1D6_HELAN</name>
<reference evidence="1" key="1">
    <citation type="journal article" date="2017" name="Nature">
        <title>The sunflower genome provides insights into oil metabolism, flowering and Asterid evolution.</title>
        <authorList>
            <person name="Badouin H."/>
            <person name="Gouzy J."/>
            <person name="Grassa C.J."/>
            <person name="Murat F."/>
            <person name="Staton S.E."/>
            <person name="Cottret L."/>
            <person name="Lelandais-Briere C."/>
            <person name="Owens G.L."/>
            <person name="Carrere S."/>
            <person name="Mayjonade B."/>
            <person name="Legrand L."/>
            <person name="Gill N."/>
            <person name="Kane N.C."/>
            <person name="Bowers J.E."/>
            <person name="Hubner S."/>
            <person name="Bellec A."/>
            <person name="Berard A."/>
            <person name="Berges H."/>
            <person name="Blanchet N."/>
            <person name="Boniface M.C."/>
            <person name="Brunel D."/>
            <person name="Catrice O."/>
            <person name="Chaidir N."/>
            <person name="Claudel C."/>
            <person name="Donnadieu C."/>
            <person name="Faraut T."/>
            <person name="Fievet G."/>
            <person name="Helmstetter N."/>
            <person name="King M."/>
            <person name="Knapp S.J."/>
            <person name="Lai Z."/>
            <person name="Le Paslier M.C."/>
            <person name="Lippi Y."/>
            <person name="Lorenzon L."/>
            <person name="Mandel J.R."/>
            <person name="Marage G."/>
            <person name="Marchand G."/>
            <person name="Marquand E."/>
            <person name="Bret-Mestries E."/>
            <person name="Morien E."/>
            <person name="Nambeesan S."/>
            <person name="Nguyen T."/>
            <person name="Pegot-Espagnet P."/>
            <person name="Pouilly N."/>
            <person name="Raftis F."/>
            <person name="Sallet E."/>
            <person name="Schiex T."/>
            <person name="Thomas J."/>
            <person name="Vandecasteele C."/>
            <person name="Vares D."/>
            <person name="Vear F."/>
            <person name="Vautrin S."/>
            <person name="Crespi M."/>
            <person name="Mangin B."/>
            <person name="Burke J.M."/>
            <person name="Salse J."/>
            <person name="Munos S."/>
            <person name="Vincourt P."/>
            <person name="Rieseberg L.H."/>
            <person name="Langlade N.B."/>
        </authorList>
    </citation>
    <scope>NUCLEOTIDE SEQUENCE</scope>
    <source>
        <tissue evidence="1">Leaves</tissue>
    </source>
</reference>
<sequence>MYLQKRDLCIVETTIRVSVQLNLLFSISSRKIISSGSNCSAICFCTLGRL</sequence>
<evidence type="ECO:0000313" key="1">
    <source>
        <dbReference type="EMBL" id="KAF5819785.1"/>
    </source>
</evidence>
<comment type="caution">
    <text evidence="1">The sequence shown here is derived from an EMBL/GenBank/DDBJ whole genome shotgun (WGS) entry which is preliminary data.</text>
</comment>
<dbReference type="Gramene" id="mRNA:HanXRQr2_Chr02g0081521">
    <property type="protein sequence ID" value="mRNA:HanXRQr2_Chr02g0081521"/>
    <property type="gene ID" value="HanXRQr2_Chr02g0081521"/>
</dbReference>
<dbReference type="AlphaFoldDB" id="A0A9K3P1D6"/>
<reference evidence="1" key="2">
    <citation type="submission" date="2020-06" db="EMBL/GenBank/DDBJ databases">
        <title>Helianthus annuus Genome sequencing and assembly Release 2.</title>
        <authorList>
            <person name="Gouzy J."/>
            <person name="Langlade N."/>
            <person name="Munos S."/>
        </authorList>
    </citation>
    <scope>NUCLEOTIDE SEQUENCE</scope>
    <source>
        <tissue evidence="1">Leaves</tissue>
    </source>
</reference>
<evidence type="ECO:0000313" key="2">
    <source>
        <dbReference type="Proteomes" id="UP000215914"/>
    </source>
</evidence>
<organism evidence="1 2">
    <name type="scientific">Helianthus annuus</name>
    <name type="common">Common sunflower</name>
    <dbReference type="NCBI Taxonomy" id="4232"/>
    <lineage>
        <taxon>Eukaryota</taxon>
        <taxon>Viridiplantae</taxon>
        <taxon>Streptophyta</taxon>
        <taxon>Embryophyta</taxon>
        <taxon>Tracheophyta</taxon>
        <taxon>Spermatophyta</taxon>
        <taxon>Magnoliopsida</taxon>
        <taxon>eudicotyledons</taxon>
        <taxon>Gunneridae</taxon>
        <taxon>Pentapetalae</taxon>
        <taxon>asterids</taxon>
        <taxon>campanulids</taxon>
        <taxon>Asterales</taxon>
        <taxon>Asteraceae</taxon>
        <taxon>Asteroideae</taxon>
        <taxon>Heliantheae alliance</taxon>
        <taxon>Heliantheae</taxon>
        <taxon>Helianthus</taxon>
    </lineage>
</organism>
<protein>
    <submittedName>
        <fullName evidence="1">Uncharacterized protein</fullName>
    </submittedName>
</protein>